<dbReference type="GO" id="GO:0031012">
    <property type="term" value="C:extracellular matrix"/>
    <property type="evidence" value="ECO:0007669"/>
    <property type="project" value="InterPro"/>
</dbReference>
<dbReference type="SUPFAM" id="SSF55486">
    <property type="entry name" value="Metalloproteases ('zincins'), catalytic domain"/>
    <property type="match status" value="1"/>
</dbReference>
<evidence type="ECO:0000256" key="9">
    <source>
        <dbReference type="PIRSR" id="PIRSR621190-1"/>
    </source>
</evidence>
<dbReference type="GO" id="GO:0030574">
    <property type="term" value="P:collagen catabolic process"/>
    <property type="evidence" value="ECO:0007669"/>
    <property type="project" value="TreeGrafter"/>
</dbReference>
<dbReference type="EMBL" id="JAUHHV010000002">
    <property type="protein sequence ID" value="KAK1432825.1"/>
    <property type="molecule type" value="Genomic_DNA"/>
</dbReference>
<keyword evidence="2" id="KW-0645">Protease</keyword>
<keyword evidence="4 12" id="KW-0732">Signal</keyword>
<feature type="binding site" description="in inhibited form" evidence="10">
    <location>
        <position position="111"/>
    </location>
    <ligand>
        <name>Zn(2+)</name>
        <dbReference type="ChEBI" id="CHEBI:29105"/>
        <label>2</label>
        <note>catalytic</note>
    </ligand>
</feature>
<name>A0AAD8NYX1_TARER</name>
<evidence type="ECO:0000256" key="10">
    <source>
        <dbReference type="PIRSR" id="PIRSR621190-2"/>
    </source>
</evidence>
<feature type="short sequence motif" description="Cysteine switch" evidence="11">
    <location>
        <begin position="109"/>
        <end position="130"/>
    </location>
</feature>
<organism evidence="14 15">
    <name type="scientific">Tagetes erecta</name>
    <name type="common">African marigold</name>
    <dbReference type="NCBI Taxonomy" id="13708"/>
    <lineage>
        <taxon>Eukaryota</taxon>
        <taxon>Viridiplantae</taxon>
        <taxon>Streptophyta</taxon>
        <taxon>Embryophyta</taxon>
        <taxon>Tracheophyta</taxon>
        <taxon>Spermatophyta</taxon>
        <taxon>Magnoliopsida</taxon>
        <taxon>eudicotyledons</taxon>
        <taxon>Gunneridae</taxon>
        <taxon>Pentapetalae</taxon>
        <taxon>asterids</taxon>
        <taxon>campanulids</taxon>
        <taxon>Asterales</taxon>
        <taxon>Asteraceae</taxon>
        <taxon>Asteroideae</taxon>
        <taxon>Heliantheae alliance</taxon>
        <taxon>Tageteae</taxon>
        <taxon>Tagetes</taxon>
    </lineage>
</organism>
<comment type="similarity">
    <text evidence="1">Belongs to the peptidase M10A family. Matrix metalloproteinases (MMPs) subfamily.</text>
</comment>
<evidence type="ECO:0000256" key="4">
    <source>
        <dbReference type="ARBA" id="ARBA00022729"/>
    </source>
</evidence>
<comment type="caution">
    <text evidence="14">The sequence shown here is derived from an EMBL/GenBank/DDBJ whole genome shotgun (WGS) entry which is preliminary data.</text>
</comment>
<keyword evidence="15" id="KW-1185">Reference proteome</keyword>
<evidence type="ECO:0000256" key="12">
    <source>
        <dbReference type="SAM" id="SignalP"/>
    </source>
</evidence>
<feature type="chain" id="PRO_5042068990" description="Peptidase metallopeptidase domain-containing protein" evidence="12">
    <location>
        <begin position="24"/>
        <end position="295"/>
    </location>
</feature>
<evidence type="ECO:0000313" key="15">
    <source>
        <dbReference type="Proteomes" id="UP001229421"/>
    </source>
</evidence>
<dbReference type="InterPro" id="IPR021158">
    <property type="entry name" value="Pept_M10A_Zn_BS"/>
</dbReference>
<feature type="binding site" evidence="10">
    <location>
        <position position="203"/>
    </location>
    <ligand>
        <name>Zn(2+)</name>
        <dbReference type="ChEBI" id="CHEBI:29105"/>
        <label>1</label>
    </ligand>
</feature>
<accession>A0AAD8NYX1</accession>
<dbReference type="InterPro" id="IPR024079">
    <property type="entry name" value="MetalloPept_cat_dom_sf"/>
</dbReference>
<keyword evidence="8" id="KW-0865">Zymogen</keyword>
<dbReference type="Proteomes" id="UP001229421">
    <property type="component" value="Unassembled WGS sequence"/>
</dbReference>
<evidence type="ECO:0000256" key="2">
    <source>
        <dbReference type="ARBA" id="ARBA00022670"/>
    </source>
</evidence>
<feature type="binding site" evidence="10">
    <location>
        <position position="214"/>
    </location>
    <ligand>
        <name>Zn(2+)</name>
        <dbReference type="ChEBI" id="CHEBI:29105"/>
        <label>1</label>
    </ligand>
</feature>
<reference evidence="14" key="1">
    <citation type="journal article" date="2023" name="bioRxiv">
        <title>Improved chromosome-level genome assembly for marigold (Tagetes erecta).</title>
        <authorList>
            <person name="Jiang F."/>
            <person name="Yuan L."/>
            <person name="Wang S."/>
            <person name="Wang H."/>
            <person name="Xu D."/>
            <person name="Wang A."/>
            <person name="Fan W."/>
        </authorList>
    </citation>
    <scope>NUCLEOTIDE SEQUENCE</scope>
    <source>
        <strain evidence="14">WSJ</strain>
        <tissue evidence="14">Leaf</tissue>
    </source>
</reference>
<evidence type="ECO:0000256" key="3">
    <source>
        <dbReference type="ARBA" id="ARBA00022723"/>
    </source>
</evidence>
<sequence>MASKLAFLPFFCILFFLFSLSNAKYDTETIFKRLQGCHKGTKVQGLHYLKLYLASFGYLNYQHNPNHTNPENDLFDQELEAALKSYQNFYHLNASGTLDGPTVSQMILPRCGHPDKENSHIHGKKLLNIVSRYAFFPGNPRWPRSKSRLTYAFNSSYPNAYIPPVVDAFNTWASDTGYFTFSRVNDFTTSDLKISFDSGDHGDGFPFRGRVVAHAFAPTDGRFHYNADLPWSVGPGPVPNANDLGTVALHEIGHLLGLHHSQFESAIMWPTLPIGQVKGLSEDDIQGIRVLYGLN</sequence>
<proteinExistence type="inferred from homology"/>
<dbReference type="PANTHER" id="PTHR10201">
    <property type="entry name" value="MATRIX METALLOPROTEINASE"/>
    <property type="match status" value="1"/>
</dbReference>
<feature type="signal peptide" evidence="12">
    <location>
        <begin position="1"/>
        <end position="23"/>
    </location>
</feature>
<evidence type="ECO:0000256" key="6">
    <source>
        <dbReference type="ARBA" id="ARBA00022833"/>
    </source>
</evidence>
<dbReference type="Gene3D" id="3.40.390.10">
    <property type="entry name" value="Collagenase (Catalytic Domain)"/>
    <property type="match status" value="1"/>
</dbReference>
<dbReference type="SMART" id="SM00235">
    <property type="entry name" value="ZnMc"/>
    <property type="match status" value="1"/>
</dbReference>
<dbReference type="SUPFAM" id="SSF47090">
    <property type="entry name" value="PGBD-like"/>
    <property type="match status" value="1"/>
</dbReference>
<feature type="domain" description="Peptidase metallopeptidase" evidence="13">
    <location>
        <begin position="138"/>
        <end position="294"/>
    </location>
</feature>
<keyword evidence="3 10" id="KW-0479">Metal-binding</keyword>
<dbReference type="PRINTS" id="PR00138">
    <property type="entry name" value="MATRIXIN"/>
</dbReference>
<evidence type="ECO:0000313" key="14">
    <source>
        <dbReference type="EMBL" id="KAK1432825.1"/>
    </source>
</evidence>
<dbReference type="PANTHER" id="PTHR10201:SF292">
    <property type="entry name" value="MATRILYSIN"/>
    <property type="match status" value="1"/>
</dbReference>
<dbReference type="Pfam" id="PF00413">
    <property type="entry name" value="Peptidase_M10"/>
    <property type="match status" value="1"/>
</dbReference>
<dbReference type="AlphaFoldDB" id="A0AAD8NYX1"/>
<keyword evidence="6 10" id="KW-0862">Zinc</keyword>
<feature type="active site" evidence="9">
    <location>
        <position position="251"/>
    </location>
</feature>
<feature type="binding site" evidence="10">
    <location>
        <position position="250"/>
    </location>
    <ligand>
        <name>Zn(2+)</name>
        <dbReference type="ChEBI" id="CHEBI:29105"/>
        <label>2</label>
        <note>catalytic</note>
    </ligand>
</feature>
<feature type="binding site" evidence="10">
    <location>
        <position position="254"/>
    </location>
    <ligand>
        <name>Zn(2+)</name>
        <dbReference type="ChEBI" id="CHEBI:29105"/>
        <label>2</label>
        <note>catalytic</note>
    </ligand>
</feature>
<evidence type="ECO:0000256" key="7">
    <source>
        <dbReference type="ARBA" id="ARBA00023049"/>
    </source>
</evidence>
<keyword evidence="5" id="KW-0378">Hydrolase</keyword>
<dbReference type="GO" id="GO:0004222">
    <property type="term" value="F:metalloendopeptidase activity"/>
    <property type="evidence" value="ECO:0007669"/>
    <property type="project" value="InterPro"/>
</dbReference>
<dbReference type="GO" id="GO:0008270">
    <property type="term" value="F:zinc ion binding"/>
    <property type="evidence" value="ECO:0007669"/>
    <property type="project" value="InterPro"/>
</dbReference>
<feature type="binding site" evidence="10">
    <location>
        <position position="191"/>
    </location>
    <ligand>
        <name>Ca(2+)</name>
        <dbReference type="ChEBI" id="CHEBI:29108"/>
        <label>2</label>
    </ligand>
</feature>
<feature type="binding site" evidence="10">
    <location>
        <position position="260"/>
    </location>
    <ligand>
        <name>Zn(2+)</name>
        <dbReference type="ChEBI" id="CHEBI:29105"/>
        <label>2</label>
        <note>catalytic</note>
    </ligand>
</feature>
<evidence type="ECO:0000256" key="8">
    <source>
        <dbReference type="ARBA" id="ARBA00023145"/>
    </source>
</evidence>
<feature type="binding site" evidence="10">
    <location>
        <position position="209"/>
    </location>
    <ligand>
        <name>Ca(2+)</name>
        <dbReference type="ChEBI" id="CHEBI:29108"/>
        <label>3</label>
    </ligand>
</feature>
<keyword evidence="10" id="KW-0106">Calcium</keyword>
<dbReference type="InterPro" id="IPR036365">
    <property type="entry name" value="PGBD-like_sf"/>
</dbReference>
<dbReference type="InterPro" id="IPR006026">
    <property type="entry name" value="Peptidase_Metallo"/>
</dbReference>
<evidence type="ECO:0000259" key="13">
    <source>
        <dbReference type="SMART" id="SM00235"/>
    </source>
</evidence>
<protein>
    <recommendedName>
        <fullName evidence="13">Peptidase metallopeptidase domain-containing protein</fullName>
    </recommendedName>
</protein>
<evidence type="ECO:0000256" key="5">
    <source>
        <dbReference type="ARBA" id="ARBA00022801"/>
    </source>
</evidence>
<keyword evidence="7" id="KW-0482">Metalloprotease</keyword>
<dbReference type="Pfam" id="PF01471">
    <property type="entry name" value="PG_binding_1"/>
    <property type="match status" value="1"/>
</dbReference>
<comment type="cofactor">
    <cofactor evidence="10">
        <name>Zn(2+)</name>
        <dbReference type="ChEBI" id="CHEBI:29105"/>
    </cofactor>
    <text evidence="10">Binds 2 Zn(2+) ions per subunit.</text>
</comment>
<evidence type="ECO:0000256" key="11">
    <source>
        <dbReference type="PIRSR" id="PIRSR621190-5"/>
    </source>
</evidence>
<dbReference type="InterPro" id="IPR002477">
    <property type="entry name" value="Peptidoglycan-bd-like"/>
</dbReference>
<dbReference type="InterPro" id="IPR021190">
    <property type="entry name" value="Pept_M10A"/>
</dbReference>
<dbReference type="GO" id="GO:0030198">
    <property type="term" value="P:extracellular matrix organization"/>
    <property type="evidence" value="ECO:0007669"/>
    <property type="project" value="TreeGrafter"/>
</dbReference>
<feature type="binding site" evidence="10">
    <location>
        <position position="201"/>
    </location>
    <ligand>
        <name>Zn(2+)</name>
        <dbReference type="ChEBI" id="CHEBI:29105"/>
        <label>1</label>
    </ligand>
</feature>
<comment type="cofactor">
    <cofactor evidence="10">
        <name>Ca(2+)</name>
        <dbReference type="ChEBI" id="CHEBI:29108"/>
    </cofactor>
    <text evidence="10">Can bind about 5 Ca(2+) ions per subunit.</text>
</comment>
<evidence type="ECO:0000256" key="1">
    <source>
        <dbReference type="ARBA" id="ARBA00009614"/>
    </source>
</evidence>
<gene>
    <name evidence="14" type="ORF">QVD17_09726</name>
</gene>
<dbReference type="PROSITE" id="PS00546">
    <property type="entry name" value="CYSTEINE_SWITCH"/>
    <property type="match status" value="1"/>
</dbReference>
<dbReference type="InterPro" id="IPR001818">
    <property type="entry name" value="Pept_M10_metallopeptidase"/>
</dbReference>
<feature type="binding site" evidence="10">
    <location>
        <position position="224"/>
    </location>
    <ligand>
        <name>Zn(2+)</name>
        <dbReference type="ChEBI" id="CHEBI:29105"/>
        <label>1</label>
    </ligand>
</feature>
<dbReference type="GO" id="GO:0006508">
    <property type="term" value="P:proteolysis"/>
    <property type="evidence" value="ECO:0007669"/>
    <property type="project" value="UniProtKB-KW"/>
</dbReference>
<feature type="binding site" evidence="10">
    <location>
        <position position="268"/>
    </location>
    <ligand>
        <name>Zn(2+)</name>
        <dbReference type="ChEBI" id="CHEBI:29105"/>
        <label>2</label>
        <note>catalytic</note>
    </ligand>
</feature>